<keyword evidence="1" id="KW-0808">Transferase</keyword>
<proteinExistence type="predicted"/>
<protein>
    <submittedName>
        <fullName evidence="3">N-acetyltransferase</fullName>
    </submittedName>
</protein>
<accession>A0ABT6B4R6</accession>
<dbReference type="InterPro" id="IPR000182">
    <property type="entry name" value="GNAT_dom"/>
</dbReference>
<dbReference type="Pfam" id="PF00583">
    <property type="entry name" value="Acetyltransf_1"/>
    <property type="match status" value="1"/>
</dbReference>
<dbReference type="PANTHER" id="PTHR13947:SF37">
    <property type="entry name" value="LD18367P"/>
    <property type="match status" value="1"/>
</dbReference>
<evidence type="ECO:0000313" key="4">
    <source>
        <dbReference type="Proteomes" id="UP001216674"/>
    </source>
</evidence>
<dbReference type="InterPro" id="IPR050769">
    <property type="entry name" value="NAT_camello-type"/>
</dbReference>
<evidence type="ECO:0000259" key="2">
    <source>
        <dbReference type="PROSITE" id="PS51186"/>
    </source>
</evidence>
<reference evidence="3 4" key="1">
    <citation type="submission" date="2023-03" db="EMBL/GenBank/DDBJ databases">
        <title>Draft assemblies of triclosan tolerant bacteria isolated from returned activated sludge.</title>
        <authorList>
            <person name="Van Hamelsveld S."/>
        </authorList>
    </citation>
    <scope>NUCLEOTIDE SEQUENCE [LARGE SCALE GENOMIC DNA]</scope>
    <source>
        <strain evidence="3 4">GW210010_S58</strain>
    </source>
</reference>
<gene>
    <name evidence="3" type="ORF">P3W85_42645</name>
</gene>
<evidence type="ECO:0000256" key="1">
    <source>
        <dbReference type="ARBA" id="ARBA00022679"/>
    </source>
</evidence>
<dbReference type="PANTHER" id="PTHR13947">
    <property type="entry name" value="GNAT FAMILY N-ACETYLTRANSFERASE"/>
    <property type="match status" value="1"/>
</dbReference>
<dbReference type="InterPro" id="IPR016181">
    <property type="entry name" value="Acyl_CoA_acyltransferase"/>
</dbReference>
<name>A0ABT6B4R6_9BURK</name>
<sequence>MQIRLLTPADAGTYQALRLEGLLEAPAAFGSSYEEERDLPLATVAARLAATPEKAVLGAFEASGDGSALAGVVGVMREDKVKQRHKASIWGMYVAPGYRDRRLGRRLMAEAMALAAAMPGLRQVTLCVNVSNTAAISLYEAMGFRRYGIEPEALYVAPDYHDKLEMVHMLPR</sequence>
<comment type="caution">
    <text evidence="3">The sequence shown here is derived from an EMBL/GenBank/DDBJ whole genome shotgun (WGS) entry which is preliminary data.</text>
</comment>
<evidence type="ECO:0000313" key="3">
    <source>
        <dbReference type="EMBL" id="MDF3839593.1"/>
    </source>
</evidence>
<dbReference type="PROSITE" id="PS51186">
    <property type="entry name" value="GNAT"/>
    <property type="match status" value="1"/>
</dbReference>
<dbReference type="EMBL" id="JARJLM010000689">
    <property type="protein sequence ID" value="MDF3839593.1"/>
    <property type="molecule type" value="Genomic_DNA"/>
</dbReference>
<dbReference type="RefSeq" id="WP_017228330.1">
    <property type="nucleotide sequence ID" value="NZ_JARJLM010000689.1"/>
</dbReference>
<organism evidence="3 4">
    <name type="scientific">Cupriavidus basilensis</name>
    <dbReference type="NCBI Taxonomy" id="68895"/>
    <lineage>
        <taxon>Bacteria</taxon>
        <taxon>Pseudomonadati</taxon>
        <taxon>Pseudomonadota</taxon>
        <taxon>Betaproteobacteria</taxon>
        <taxon>Burkholderiales</taxon>
        <taxon>Burkholderiaceae</taxon>
        <taxon>Cupriavidus</taxon>
    </lineage>
</organism>
<feature type="domain" description="N-acetyltransferase" evidence="2">
    <location>
        <begin position="1"/>
        <end position="171"/>
    </location>
</feature>
<dbReference type="Gene3D" id="3.40.630.30">
    <property type="match status" value="1"/>
</dbReference>
<keyword evidence="4" id="KW-1185">Reference proteome</keyword>
<dbReference type="SUPFAM" id="SSF55729">
    <property type="entry name" value="Acyl-CoA N-acyltransferases (Nat)"/>
    <property type="match status" value="1"/>
</dbReference>
<dbReference type="Proteomes" id="UP001216674">
    <property type="component" value="Unassembled WGS sequence"/>
</dbReference>